<evidence type="ECO:0000313" key="4">
    <source>
        <dbReference type="EMBL" id="PIK42447.1"/>
    </source>
</evidence>
<gene>
    <name evidence="4" type="ORF">BSL78_20706</name>
</gene>
<feature type="repeat" description="ANK" evidence="3">
    <location>
        <begin position="57"/>
        <end position="89"/>
    </location>
</feature>
<reference evidence="4 5" key="1">
    <citation type="journal article" date="2017" name="PLoS Biol.">
        <title>The sea cucumber genome provides insights into morphological evolution and visceral regeneration.</title>
        <authorList>
            <person name="Zhang X."/>
            <person name="Sun L."/>
            <person name="Yuan J."/>
            <person name="Sun Y."/>
            <person name="Gao Y."/>
            <person name="Zhang L."/>
            <person name="Li S."/>
            <person name="Dai H."/>
            <person name="Hamel J.F."/>
            <person name="Liu C."/>
            <person name="Yu Y."/>
            <person name="Liu S."/>
            <person name="Lin W."/>
            <person name="Guo K."/>
            <person name="Jin S."/>
            <person name="Xu P."/>
            <person name="Storey K.B."/>
            <person name="Huan P."/>
            <person name="Zhang T."/>
            <person name="Zhou Y."/>
            <person name="Zhang J."/>
            <person name="Lin C."/>
            <person name="Li X."/>
            <person name="Xing L."/>
            <person name="Huo D."/>
            <person name="Sun M."/>
            <person name="Wang L."/>
            <person name="Mercier A."/>
            <person name="Li F."/>
            <person name="Yang H."/>
            <person name="Xiang J."/>
        </authorList>
    </citation>
    <scope>NUCLEOTIDE SEQUENCE [LARGE SCALE GENOMIC DNA]</scope>
    <source>
        <strain evidence="4">Shaxun</strain>
        <tissue evidence="4">Muscle</tissue>
    </source>
</reference>
<protein>
    <submittedName>
        <fullName evidence="4">Putative ankyrin repeat and SOCS box protein 5 isoform X1</fullName>
    </submittedName>
</protein>
<feature type="repeat" description="ANK" evidence="3">
    <location>
        <begin position="90"/>
        <end position="122"/>
    </location>
</feature>
<dbReference type="InterPro" id="IPR036770">
    <property type="entry name" value="Ankyrin_rpt-contain_sf"/>
</dbReference>
<evidence type="ECO:0000313" key="5">
    <source>
        <dbReference type="Proteomes" id="UP000230750"/>
    </source>
</evidence>
<feature type="repeat" description="ANK" evidence="3">
    <location>
        <begin position="122"/>
        <end position="154"/>
    </location>
</feature>
<proteinExistence type="predicted"/>
<evidence type="ECO:0000256" key="2">
    <source>
        <dbReference type="ARBA" id="ARBA00023043"/>
    </source>
</evidence>
<dbReference type="OrthoDB" id="10252328at2759"/>
<dbReference type="PROSITE" id="PS50297">
    <property type="entry name" value="ANK_REP_REGION"/>
    <property type="match status" value="4"/>
</dbReference>
<dbReference type="Pfam" id="PF00023">
    <property type="entry name" value="Ank"/>
    <property type="match status" value="1"/>
</dbReference>
<comment type="caution">
    <text evidence="4">The sequence shown here is derived from an EMBL/GenBank/DDBJ whole genome shotgun (WGS) entry which is preliminary data.</text>
</comment>
<accession>A0A2G8K360</accession>
<dbReference type="SUPFAM" id="SSF48403">
    <property type="entry name" value="Ankyrin repeat"/>
    <property type="match status" value="1"/>
</dbReference>
<evidence type="ECO:0000256" key="1">
    <source>
        <dbReference type="ARBA" id="ARBA00022737"/>
    </source>
</evidence>
<name>A0A2G8K360_STIJA</name>
<dbReference type="InterPro" id="IPR002110">
    <property type="entry name" value="Ankyrin_rpt"/>
</dbReference>
<dbReference type="AlphaFoldDB" id="A0A2G8K360"/>
<keyword evidence="5" id="KW-1185">Reference proteome</keyword>
<dbReference type="Pfam" id="PF12796">
    <property type="entry name" value="Ank_2"/>
    <property type="match status" value="2"/>
</dbReference>
<sequence length="272" mass="29342">MVNVLAYRYHSCFVKKLSVGRDTSSLTQLHFAAAQGQLLVLHSLIKNGASVDVRSCDGYTPLHEACAGGHTYCAKNLIKAGASVNATSCFWTTPLHFAASSGSVDCVQLLLESGARVKSEDSTITPLHYAVIKGNLECTKLLTEAKCSLTQMDSYYGTCLHAAIMANQSDCSQHLLEIGANPNTPRPRDLQTPLHAAACNDNKEIVEILLTYGANPHLRDRNGEKAIDLATANQLTAQVLQEFMRSFAPGLLKPLTAETAYHSTYCIANVDG</sequence>
<organism evidence="4 5">
    <name type="scientific">Stichopus japonicus</name>
    <name type="common">Sea cucumber</name>
    <dbReference type="NCBI Taxonomy" id="307972"/>
    <lineage>
        <taxon>Eukaryota</taxon>
        <taxon>Metazoa</taxon>
        <taxon>Echinodermata</taxon>
        <taxon>Eleutherozoa</taxon>
        <taxon>Echinozoa</taxon>
        <taxon>Holothuroidea</taxon>
        <taxon>Aspidochirotacea</taxon>
        <taxon>Aspidochirotida</taxon>
        <taxon>Stichopodidae</taxon>
        <taxon>Apostichopus</taxon>
    </lineage>
</organism>
<keyword evidence="2 3" id="KW-0040">ANK repeat</keyword>
<evidence type="ECO:0000256" key="3">
    <source>
        <dbReference type="PROSITE-ProRule" id="PRU00023"/>
    </source>
</evidence>
<dbReference type="EMBL" id="MRZV01000935">
    <property type="protein sequence ID" value="PIK42447.1"/>
    <property type="molecule type" value="Genomic_DNA"/>
</dbReference>
<dbReference type="Proteomes" id="UP000230750">
    <property type="component" value="Unassembled WGS sequence"/>
</dbReference>
<dbReference type="SMART" id="SM00248">
    <property type="entry name" value="ANK"/>
    <property type="match status" value="6"/>
</dbReference>
<dbReference type="PANTHER" id="PTHR24173">
    <property type="entry name" value="ANKYRIN REPEAT CONTAINING"/>
    <property type="match status" value="1"/>
</dbReference>
<dbReference type="PANTHER" id="PTHR24173:SF83">
    <property type="entry name" value="SOCS BOX DOMAIN-CONTAINING PROTEIN"/>
    <property type="match status" value="1"/>
</dbReference>
<dbReference type="PROSITE" id="PS50088">
    <property type="entry name" value="ANK_REPEAT"/>
    <property type="match status" value="5"/>
</dbReference>
<feature type="repeat" description="ANK" evidence="3">
    <location>
        <begin position="24"/>
        <end position="56"/>
    </location>
</feature>
<dbReference type="PRINTS" id="PR01415">
    <property type="entry name" value="ANKYRIN"/>
</dbReference>
<dbReference type="STRING" id="307972.A0A2G8K360"/>
<feature type="repeat" description="ANK" evidence="3">
    <location>
        <begin position="189"/>
        <end position="221"/>
    </location>
</feature>
<dbReference type="Gene3D" id="1.25.40.20">
    <property type="entry name" value="Ankyrin repeat-containing domain"/>
    <property type="match status" value="1"/>
</dbReference>
<keyword evidence="1" id="KW-0677">Repeat</keyword>